<evidence type="ECO:0000256" key="3">
    <source>
        <dbReference type="PROSITE-ProRule" id="PRU10007"/>
    </source>
</evidence>
<proteinExistence type="inferred from homology"/>
<dbReference type="InterPro" id="IPR044086">
    <property type="entry name" value="LUC3-like"/>
</dbReference>
<dbReference type="FunFam" id="3.40.605.10:FF:000007">
    <property type="entry name" value="NAD/NADP-dependent betaine aldehyde dehydrogenase"/>
    <property type="match status" value="1"/>
</dbReference>
<protein>
    <recommendedName>
        <fullName evidence="5">Aldehyde dehydrogenase domain-containing protein</fullName>
    </recommendedName>
</protein>
<dbReference type="SUPFAM" id="SSF53720">
    <property type="entry name" value="ALDH-like"/>
    <property type="match status" value="1"/>
</dbReference>
<reference evidence="6 7" key="1">
    <citation type="journal article" date="2015" name="Sci. Rep.">
        <title>Chromosome-level genome map provides insights into diverse defense mechanisms in the medicinal fungus Ganoderma sinense.</title>
        <authorList>
            <person name="Zhu Y."/>
            <person name="Xu J."/>
            <person name="Sun C."/>
            <person name="Zhou S."/>
            <person name="Xu H."/>
            <person name="Nelson D.R."/>
            <person name="Qian J."/>
            <person name="Song J."/>
            <person name="Luo H."/>
            <person name="Xiang L."/>
            <person name="Li Y."/>
            <person name="Xu Z."/>
            <person name="Ji A."/>
            <person name="Wang L."/>
            <person name="Lu S."/>
            <person name="Hayward A."/>
            <person name="Sun W."/>
            <person name="Li X."/>
            <person name="Schwartz D.C."/>
            <person name="Wang Y."/>
            <person name="Chen S."/>
        </authorList>
    </citation>
    <scope>NUCLEOTIDE SEQUENCE [LARGE SCALE GENOMIC DNA]</scope>
    <source>
        <strain evidence="6 7">ZZ0214-1</strain>
    </source>
</reference>
<dbReference type="InterPro" id="IPR016162">
    <property type="entry name" value="Ald_DH_N"/>
</dbReference>
<gene>
    <name evidence="6" type="ORF">GSI_08063</name>
</gene>
<comment type="caution">
    <text evidence="6">The sequence shown here is derived from an EMBL/GenBank/DDBJ whole genome shotgun (WGS) entry which is preliminary data.</text>
</comment>
<name>A0A2G8S7V4_9APHY</name>
<evidence type="ECO:0000256" key="1">
    <source>
        <dbReference type="ARBA" id="ARBA00009986"/>
    </source>
</evidence>
<comment type="similarity">
    <text evidence="1 4">Belongs to the aldehyde dehydrogenase family.</text>
</comment>
<evidence type="ECO:0000256" key="4">
    <source>
        <dbReference type="RuleBase" id="RU003345"/>
    </source>
</evidence>
<dbReference type="InterPro" id="IPR016161">
    <property type="entry name" value="Ald_DH/histidinol_DH"/>
</dbReference>
<dbReference type="CDD" id="cd07106">
    <property type="entry name" value="ALDH_AldA-AAD23400"/>
    <property type="match status" value="1"/>
</dbReference>
<sequence length="546" mass="59937">MPQQSQVLSSPYGLSQPSLGRRLFASLTSIYTRPLASTIFKLFPLYHSLPSAATSDSDLPQAQVEPEVLMADMLFNDEFANIIDGKKETSPTTADIINPATEEVFARVPIATPAQLDAAILAAERAFPAWSATPWEARQAALARLADILDRHADQFAQLLMREVGKDRASAGFELSISSPWLRGVSQQRLEDEVRTEASGRVSKIRFRPFGVVAGICPFNFPLTLCINKFAQAVLAGNCMILKAPPTAPCVVLKFVELAQTVLPPGVLQVLNGGNDLGQLMVKHPRIMRVSMTGSTAAGKSIMRSAADELKSVTLELGGNDPAIVLDDVDVKQVAQVLFLGASHNAGQVCFTMKRLFVHERIYDAVKAELIAMAKEVKLGNPFDPDVTMGPVQNKAQYDRLRGLLADCEEHGYKIAYQSEVPSEGEKGYFIPLTILDNPPDECRVVREEQFGPIIPLLKWKDDDEVIRRANGTEFGFTSSVWGRDMDRIQRIADKLYHGMVWINEWGAVSADHPMSGTKHSGVGVECSKHGLSSWTFIQSFVVRNA</sequence>
<keyword evidence="7" id="KW-1185">Reference proteome</keyword>
<evidence type="ECO:0000313" key="6">
    <source>
        <dbReference type="EMBL" id="PIL29856.1"/>
    </source>
</evidence>
<dbReference type="GO" id="GO:0016620">
    <property type="term" value="F:oxidoreductase activity, acting on the aldehyde or oxo group of donors, NAD or NADP as acceptor"/>
    <property type="evidence" value="ECO:0007669"/>
    <property type="project" value="InterPro"/>
</dbReference>
<dbReference type="Gene3D" id="3.40.605.10">
    <property type="entry name" value="Aldehyde Dehydrogenase, Chain A, domain 1"/>
    <property type="match status" value="1"/>
</dbReference>
<feature type="domain" description="Aldehyde dehydrogenase" evidence="5">
    <location>
        <begin position="90"/>
        <end position="539"/>
    </location>
</feature>
<dbReference type="STRING" id="1077348.A0A2G8S7V4"/>
<organism evidence="6 7">
    <name type="scientific">Ganoderma sinense ZZ0214-1</name>
    <dbReference type="NCBI Taxonomy" id="1077348"/>
    <lineage>
        <taxon>Eukaryota</taxon>
        <taxon>Fungi</taxon>
        <taxon>Dikarya</taxon>
        <taxon>Basidiomycota</taxon>
        <taxon>Agaricomycotina</taxon>
        <taxon>Agaricomycetes</taxon>
        <taxon>Polyporales</taxon>
        <taxon>Polyporaceae</taxon>
        <taxon>Ganoderma</taxon>
    </lineage>
</organism>
<keyword evidence="2 4" id="KW-0560">Oxidoreductase</keyword>
<dbReference type="InterPro" id="IPR029510">
    <property type="entry name" value="Ald_DH_CS_GLU"/>
</dbReference>
<dbReference type="OrthoDB" id="310895at2759"/>
<evidence type="ECO:0000256" key="2">
    <source>
        <dbReference type="ARBA" id="ARBA00023002"/>
    </source>
</evidence>
<dbReference type="EMBL" id="AYKW01000018">
    <property type="protein sequence ID" value="PIL29856.1"/>
    <property type="molecule type" value="Genomic_DNA"/>
</dbReference>
<dbReference type="Pfam" id="PF00171">
    <property type="entry name" value="Aldedh"/>
    <property type="match status" value="1"/>
</dbReference>
<dbReference type="PROSITE" id="PS00687">
    <property type="entry name" value="ALDEHYDE_DEHYDR_GLU"/>
    <property type="match status" value="1"/>
</dbReference>
<evidence type="ECO:0000259" key="5">
    <source>
        <dbReference type="Pfam" id="PF00171"/>
    </source>
</evidence>
<dbReference type="Gene3D" id="3.40.309.10">
    <property type="entry name" value="Aldehyde Dehydrogenase, Chain A, domain 2"/>
    <property type="match status" value="1"/>
</dbReference>
<dbReference type="InterPro" id="IPR015590">
    <property type="entry name" value="Aldehyde_DH_dom"/>
</dbReference>
<dbReference type="InterPro" id="IPR016163">
    <property type="entry name" value="Ald_DH_C"/>
</dbReference>
<accession>A0A2G8S7V4</accession>
<feature type="active site" evidence="3">
    <location>
        <position position="316"/>
    </location>
</feature>
<evidence type="ECO:0000313" key="7">
    <source>
        <dbReference type="Proteomes" id="UP000230002"/>
    </source>
</evidence>
<dbReference type="FunFam" id="3.40.309.10:FF:000009">
    <property type="entry name" value="Aldehyde dehydrogenase A"/>
    <property type="match status" value="1"/>
</dbReference>
<dbReference type="Proteomes" id="UP000230002">
    <property type="component" value="Unassembled WGS sequence"/>
</dbReference>
<dbReference type="PANTHER" id="PTHR11699">
    <property type="entry name" value="ALDEHYDE DEHYDROGENASE-RELATED"/>
    <property type="match status" value="1"/>
</dbReference>
<dbReference type="AlphaFoldDB" id="A0A2G8S7V4"/>